<dbReference type="Pfam" id="PF03773">
    <property type="entry name" value="ArsP_1"/>
    <property type="match status" value="1"/>
</dbReference>
<proteinExistence type="inferred from homology"/>
<name>A0A0S6VV49_9BACT</name>
<evidence type="ECO:0000256" key="6">
    <source>
        <dbReference type="ARBA" id="ARBA00023136"/>
    </source>
</evidence>
<evidence type="ECO:0000256" key="2">
    <source>
        <dbReference type="ARBA" id="ARBA00006386"/>
    </source>
</evidence>
<evidence type="ECO:0000256" key="3">
    <source>
        <dbReference type="ARBA" id="ARBA00022475"/>
    </source>
</evidence>
<feature type="transmembrane region" description="Helical" evidence="7">
    <location>
        <begin position="199"/>
        <end position="217"/>
    </location>
</feature>
<dbReference type="GO" id="GO:0005886">
    <property type="term" value="C:plasma membrane"/>
    <property type="evidence" value="ECO:0007669"/>
    <property type="project" value="UniProtKB-SubCell"/>
</dbReference>
<evidence type="ECO:0000313" key="8">
    <source>
        <dbReference type="EMBL" id="GAK49679.1"/>
    </source>
</evidence>
<evidence type="ECO:0000256" key="4">
    <source>
        <dbReference type="ARBA" id="ARBA00022692"/>
    </source>
</evidence>
<dbReference type="EMBL" id="DF820455">
    <property type="protein sequence ID" value="GAK49679.1"/>
    <property type="molecule type" value="Genomic_DNA"/>
</dbReference>
<keyword evidence="5 7" id="KW-1133">Transmembrane helix</keyword>
<feature type="transmembrane region" description="Helical" evidence="7">
    <location>
        <begin position="121"/>
        <end position="140"/>
    </location>
</feature>
<dbReference type="Proteomes" id="UP000030700">
    <property type="component" value="Unassembled WGS sequence"/>
</dbReference>
<comment type="subcellular location">
    <subcellularLocation>
        <location evidence="1">Cell membrane</location>
        <topology evidence="1">Multi-pass membrane protein</topology>
    </subcellularLocation>
</comment>
<evidence type="ECO:0000256" key="7">
    <source>
        <dbReference type="SAM" id="Phobius"/>
    </source>
</evidence>
<accession>A0A0S6VV49</accession>
<gene>
    <name evidence="8" type="ORF">U14_00902</name>
</gene>
<sequence>MMTQLSRYVLAYISACWDMLVEMSPYILFGFFVAGLLHILVNPQTIATYLGKRRIRSVLYATLLGVPLPLCSCGVLPTATALRKQGANDGATLAFLIATPETGVDSIAVTYGLLDPIMTIFRPFAAFVTAFVAGVTQNLFGKSYNEQALEQIRLDRSCKVDHCCDGENCPPETHRNHHSYREKLAAALKYGFGEILDDIAGWLIVGLLIAGAISVLIPDTFFEAYLGGGFSSMLIMLAVGIPLYICATGSTPIAAALIMKGVSPGAAFVFLMAGPATNAATISVVYGLLGKRAIAIYLGSIAACSVLMGLLLDKIYGWMHLVAQSTVGSAEAMVPRWFSVVAALVLLFLIGRSFYETWQRRRARPAETCGGSCSCSHSHS</sequence>
<dbReference type="PANTHER" id="PTHR34184">
    <property type="entry name" value="UPF0718 PROTEIN YCGR"/>
    <property type="match status" value="1"/>
</dbReference>
<comment type="similarity">
    <text evidence="2">Belongs to the UPF0718 family.</text>
</comment>
<dbReference type="InterPro" id="IPR052923">
    <property type="entry name" value="UPF0718"/>
</dbReference>
<dbReference type="AlphaFoldDB" id="A0A0S6VV49"/>
<feature type="transmembrane region" description="Helical" evidence="7">
    <location>
        <begin position="337"/>
        <end position="355"/>
    </location>
</feature>
<feature type="transmembrane region" description="Helical" evidence="7">
    <location>
        <begin position="58"/>
        <end position="79"/>
    </location>
</feature>
<reference evidence="8" key="1">
    <citation type="journal article" date="2015" name="PeerJ">
        <title>First genomic representation of candidate bacterial phylum KSB3 points to enhanced environmental sensing as a trigger of wastewater bulking.</title>
        <authorList>
            <person name="Sekiguchi Y."/>
            <person name="Ohashi A."/>
            <person name="Parks D.H."/>
            <person name="Yamauchi T."/>
            <person name="Tyson G.W."/>
            <person name="Hugenholtz P."/>
        </authorList>
    </citation>
    <scope>NUCLEOTIDE SEQUENCE [LARGE SCALE GENOMIC DNA]</scope>
</reference>
<evidence type="ECO:0000256" key="5">
    <source>
        <dbReference type="ARBA" id="ARBA00022989"/>
    </source>
</evidence>
<keyword evidence="9" id="KW-1185">Reference proteome</keyword>
<keyword evidence="6 7" id="KW-0472">Membrane</keyword>
<dbReference type="PANTHER" id="PTHR34184:SF4">
    <property type="entry name" value="UPF0718 PROTEIN YCGR"/>
    <property type="match status" value="1"/>
</dbReference>
<dbReference type="HOGENOM" id="CLU_049002_0_0_0"/>
<evidence type="ECO:0000256" key="1">
    <source>
        <dbReference type="ARBA" id="ARBA00004651"/>
    </source>
</evidence>
<feature type="transmembrane region" description="Helical" evidence="7">
    <location>
        <begin position="296"/>
        <end position="317"/>
    </location>
</feature>
<evidence type="ECO:0000313" key="9">
    <source>
        <dbReference type="Proteomes" id="UP000030700"/>
    </source>
</evidence>
<protein>
    <submittedName>
        <fullName evidence="8">Putative permease</fullName>
    </submittedName>
</protein>
<dbReference type="InterPro" id="IPR005524">
    <property type="entry name" value="DUF318"/>
</dbReference>
<keyword evidence="4 7" id="KW-0812">Transmembrane</keyword>
<feature type="transmembrane region" description="Helical" evidence="7">
    <location>
        <begin position="224"/>
        <end position="245"/>
    </location>
</feature>
<dbReference type="NCBIfam" id="NF033936">
    <property type="entry name" value="CuZnOut_SO0444"/>
    <property type="match status" value="1"/>
</dbReference>
<feature type="transmembrane region" description="Helical" evidence="7">
    <location>
        <begin position="26"/>
        <end position="46"/>
    </location>
</feature>
<organism evidence="8">
    <name type="scientific">Candidatus Moduliflexus flocculans</name>
    <dbReference type="NCBI Taxonomy" id="1499966"/>
    <lineage>
        <taxon>Bacteria</taxon>
        <taxon>Candidatus Moduliflexota</taxon>
        <taxon>Candidatus Moduliflexia</taxon>
        <taxon>Candidatus Moduliflexales</taxon>
        <taxon>Candidatus Moduliflexaceae</taxon>
    </lineage>
</organism>
<feature type="transmembrane region" description="Helical" evidence="7">
    <location>
        <begin position="265"/>
        <end position="289"/>
    </location>
</feature>
<feature type="transmembrane region" description="Helical" evidence="7">
    <location>
        <begin position="91"/>
        <end position="114"/>
    </location>
</feature>
<keyword evidence="3" id="KW-1003">Cell membrane</keyword>
<dbReference type="STRING" id="1499966.U14_00902"/>